<name>A0A6J5T9T5_9CAUD</name>
<proteinExistence type="predicted"/>
<sequence>MRSLKLNITLKEVIQRIEFGIARLQDENVSAAEQANILRAIGSISRKRYEEIDQQLKEEVTHG</sequence>
<protein>
    <submittedName>
        <fullName evidence="1">Uncharacterized protein</fullName>
    </submittedName>
</protein>
<dbReference type="EMBL" id="LR797824">
    <property type="protein sequence ID" value="CAB4241698.1"/>
    <property type="molecule type" value="Genomic_DNA"/>
</dbReference>
<gene>
    <name evidence="1" type="ORF">UFOVP71_236</name>
</gene>
<accession>A0A6J5T9T5</accession>
<evidence type="ECO:0000313" key="1">
    <source>
        <dbReference type="EMBL" id="CAB4241698.1"/>
    </source>
</evidence>
<organism evidence="1">
    <name type="scientific">uncultured Caudovirales phage</name>
    <dbReference type="NCBI Taxonomy" id="2100421"/>
    <lineage>
        <taxon>Viruses</taxon>
        <taxon>Duplodnaviria</taxon>
        <taxon>Heunggongvirae</taxon>
        <taxon>Uroviricota</taxon>
        <taxon>Caudoviricetes</taxon>
        <taxon>Peduoviridae</taxon>
        <taxon>Maltschvirus</taxon>
        <taxon>Maltschvirus maltsch</taxon>
    </lineage>
</organism>
<reference evidence="1" key="1">
    <citation type="submission" date="2020-05" db="EMBL/GenBank/DDBJ databases">
        <authorList>
            <person name="Chiriac C."/>
            <person name="Salcher M."/>
            <person name="Ghai R."/>
            <person name="Kavagutti S V."/>
        </authorList>
    </citation>
    <scope>NUCLEOTIDE SEQUENCE</scope>
</reference>